<dbReference type="Proteomes" id="UP001558613">
    <property type="component" value="Unassembled WGS sequence"/>
</dbReference>
<protein>
    <submittedName>
        <fullName evidence="1">Uncharacterized protein</fullName>
    </submittedName>
</protein>
<dbReference type="InterPro" id="IPR004244">
    <property type="entry name" value="Transposase_22"/>
</dbReference>
<dbReference type="EMBL" id="JAYMGO010000023">
    <property type="protein sequence ID" value="KAL1249287.1"/>
    <property type="molecule type" value="Genomic_DNA"/>
</dbReference>
<comment type="caution">
    <text evidence="1">The sequence shown here is derived from an EMBL/GenBank/DDBJ whole genome shotgun (WGS) entry which is preliminary data.</text>
</comment>
<reference evidence="1 2" key="1">
    <citation type="submission" date="2023-09" db="EMBL/GenBank/DDBJ databases">
        <authorList>
            <person name="Wang M."/>
        </authorList>
    </citation>
    <scope>NUCLEOTIDE SEQUENCE [LARGE SCALE GENOMIC DNA]</scope>
    <source>
        <strain evidence="1">GT-2023</strain>
        <tissue evidence="1">Liver</tissue>
    </source>
</reference>
<accession>A0ABR3L8R1</accession>
<proteinExistence type="predicted"/>
<sequence length="246" mass="27430">MYTRISSDRAKPRVFLFKLLRYMDRELILRAARLHAPVKSSDGATLSFFPDFSPVTAKRRSAFASVRKEMREVGIQNFLLYPATLKVILNQGEPKMLYSPEEARVFLRSLSPTNCILDLPRLSDSDSEYLAEQITLQELESAVRSMNKGKSPGIDGKGGSSRRPLCSSLCVLSSSLPLFSSCAPRAWPLTSLTAPTIKKHAHHRTTLKPTTHPKSPTPDTAHSHLCFALFVWLFVLPFPGLCQSVV</sequence>
<organism evidence="1 2">
    <name type="scientific">Cirrhinus molitorella</name>
    <name type="common">mud carp</name>
    <dbReference type="NCBI Taxonomy" id="172907"/>
    <lineage>
        <taxon>Eukaryota</taxon>
        <taxon>Metazoa</taxon>
        <taxon>Chordata</taxon>
        <taxon>Craniata</taxon>
        <taxon>Vertebrata</taxon>
        <taxon>Euteleostomi</taxon>
        <taxon>Actinopterygii</taxon>
        <taxon>Neopterygii</taxon>
        <taxon>Teleostei</taxon>
        <taxon>Ostariophysi</taxon>
        <taxon>Cypriniformes</taxon>
        <taxon>Cyprinidae</taxon>
        <taxon>Labeoninae</taxon>
        <taxon>Labeonini</taxon>
        <taxon>Cirrhinus</taxon>
    </lineage>
</organism>
<evidence type="ECO:0000313" key="1">
    <source>
        <dbReference type="EMBL" id="KAL1249287.1"/>
    </source>
</evidence>
<gene>
    <name evidence="1" type="ORF">QQF64_020292</name>
</gene>
<dbReference type="Gene3D" id="3.30.250.20">
    <property type="entry name" value="L1 transposable element, C-terminal domain"/>
    <property type="match status" value="1"/>
</dbReference>
<name>A0ABR3L8R1_9TELE</name>
<dbReference type="InterPro" id="IPR042566">
    <property type="entry name" value="L1_C"/>
</dbReference>
<evidence type="ECO:0000313" key="2">
    <source>
        <dbReference type="Proteomes" id="UP001558613"/>
    </source>
</evidence>
<dbReference type="PANTHER" id="PTHR11505">
    <property type="entry name" value="L1 TRANSPOSABLE ELEMENT-RELATED"/>
    <property type="match status" value="1"/>
</dbReference>
<keyword evidence="2" id="KW-1185">Reference proteome</keyword>